<keyword evidence="1" id="KW-0479">Metal-binding</keyword>
<evidence type="ECO:0000313" key="5">
    <source>
        <dbReference type="Proteomes" id="UP001363622"/>
    </source>
</evidence>
<dbReference type="InterPro" id="IPR011051">
    <property type="entry name" value="RmlC_Cupin_sf"/>
</dbReference>
<dbReference type="InterPro" id="IPR014710">
    <property type="entry name" value="RmlC-like_jellyroll"/>
</dbReference>
<evidence type="ECO:0000256" key="2">
    <source>
        <dbReference type="SAM" id="MobiDB-lite"/>
    </source>
</evidence>
<gene>
    <name evidence="4" type="ORF">IWZ03DRAFT_159440</name>
</gene>
<evidence type="ECO:0000313" key="4">
    <source>
        <dbReference type="EMBL" id="KAK7518901.1"/>
    </source>
</evidence>
<evidence type="ECO:0000256" key="1">
    <source>
        <dbReference type="ARBA" id="ARBA00022723"/>
    </source>
</evidence>
<proteinExistence type="predicted"/>
<feature type="domain" description="Cupin type-2" evidence="3">
    <location>
        <begin position="45"/>
        <end position="111"/>
    </location>
</feature>
<dbReference type="InterPro" id="IPR051610">
    <property type="entry name" value="GPI/OXD"/>
</dbReference>
<dbReference type="Gene3D" id="2.60.120.10">
    <property type="entry name" value="Jelly Rolls"/>
    <property type="match status" value="1"/>
</dbReference>
<dbReference type="Proteomes" id="UP001363622">
    <property type="component" value="Unassembled WGS sequence"/>
</dbReference>
<organism evidence="4 5">
    <name type="scientific">Phyllosticta citriasiana</name>
    <dbReference type="NCBI Taxonomy" id="595635"/>
    <lineage>
        <taxon>Eukaryota</taxon>
        <taxon>Fungi</taxon>
        <taxon>Dikarya</taxon>
        <taxon>Ascomycota</taxon>
        <taxon>Pezizomycotina</taxon>
        <taxon>Dothideomycetes</taxon>
        <taxon>Dothideomycetes incertae sedis</taxon>
        <taxon>Botryosphaeriales</taxon>
        <taxon>Phyllostictaceae</taxon>
        <taxon>Phyllosticta</taxon>
    </lineage>
</organism>
<accession>A0ABR1KR63</accession>
<reference evidence="4 5" key="1">
    <citation type="submission" date="2024-04" db="EMBL/GenBank/DDBJ databases">
        <title>Phyllosticta paracitricarpa is synonymous to the EU quarantine fungus P. citricarpa based on phylogenomic analyses.</title>
        <authorList>
            <consortium name="Lawrence Berkeley National Laboratory"/>
            <person name="Van Ingen-Buijs V.A."/>
            <person name="Van Westerhoven A.C."/>
            <person name="Haridas S."/>
            <person name="Skiadas P."/>
            <person name="Martin F."/>
            <person name="Groenewald J.Z."/>
            <person name="Crous P.W."/>
            <person name="Seidl M.F."/>
        </authorList>
    </citation>
    <scope>NUCLEOTIDE SEQUENCE [LARGE SCALE GENOMIC DNA]</scope>
    <source>
        <strain evidence="4 5">CBS 123371</strain>
    </source>
</reference>
<dbReference type="PANTHER" id="PTHR35848:SF6">
    <property type="entry name" value="CUPIN TYPE-2 DOMAIN-CONTAINING PROTEIN"/>
    <property type="match status" value="1"/>
</dbReference>
<dbReference type="Pfam" id="PF07883">
    <property type="entry name" value="Cupin_2"/>
    <property type="match status" value="1"/>
</dbReference>
<protein>
    <recommendedName>
        <fullName evidence="3">Cupin type-2 domain-containing protein</fullName>
    </recommendedName>
</protein>
<dbReference type="PANTHER" id="PTHR35848">
    <property type="entry name" value="OXALATE-BINDING PROTEIN"/>
    <property type="match status" value="1"/>
</dbReference>
<evidence type="ECO:0000259" key="3">
    <source>
        <dbReference type="Pfam" id="PF07883"/>
    </source>
</evidence>
<name>A0ABR1KR63_9PEZI</name>
<dbReference type="InterPro" id="IPR013096">
    <property type="entry name" value="Cupin_2"/>
</dbReference>
<dbReference type="SUPFAM" id="SSF51182">
    <property type="entry name" value="RmlC-like cupins"/>
    <property type="match status" value="1"/>
</dbReference>
<comment type="caution">
    <text evidence="4">The sequence shown here is derived from an EMBL/GenBank/DDBJ whole genome shotgun (WGS) entry which is preliminary data.</text>
</comment>
<feature type="region of interest" description="Disordered" evidence="2">
    <location>
        <begin position="131"/>
        <end position="156"/>
    </location>
</feature>
<keyword evidence="5" id="KW-1185">Reference proteome</keyword>
<dbReference type="EMBL" id="JBBPHU010000004">
    <property type="protein sequence ID" value="KAK7518901.1"/>
    <property type="molecule type" value="Genomic_DNA"/>
</dbReference>
<sequence>MVRAGAVKVVKADSLRESKAQTEGITRWNAIEDMSDQVCGTITVAKPHTSSAVHHHGAEDTIIYAVKGRGSILSDNGRTRQELAPGDFALIPAFSQHQEVNDSDEDVVWVVARGGRNPIVVNLDNWGQELRRKSKDSRNGSEGSVQVDGLVGDRKL</sequence>